<dbReference type="InterPro" id="IPR008775">
    <property type="entry name" value="Phytyl_CoA_dOase-like"/>
</dbReference>
<reference evidence="1" key="1">
    <citation type="submission" date="2021-02" db="EMBL/GenBank/DDBJ databases">
        <authorList>
            <person name="Dougan E. K."/>
            <person name="Rhodes N."/>
            <person name="Thang M."/>
            <person name="Chan C."/>
        </authorList>
    </citation>
    <scope>NUCLEOTIDE SEQUENCE</scope>
</reference>
<dbReference type="Proteomes" id="UP000654075">
    <property type="component" value="Unassembled WGS sequence"/>
</dbReference>
<accession>A0A813DCY0</accession>
<dbReference type="PANTHER" id="PTHR31630:SF10">
    <property type="entry name" value="PHYTANOYL-COA DIOXYGENASE"/>
    <property type="match status" value="1"/>
</dbReference>
<dbReference type="EMBL" id="CAJNNV010000732">
    <property type="protein sequence ID" value="CAE8583436.1"/>
    <property type="molecule type" value="Genomic_DNA"/>
</dbReference>
<dbReference type="Gene3D" id="2.60.120.620">
    <property type="entry name" value="q2cbj1_9rhob like domain"/>
    <property type="match status" value="1"/>
</dbReference>
<dbReference type="PANTHER" id="PTHR31630">
    <property type="entry name" value="PHYTANOYL-COA DIOXYGENASE-RELATED-RELATED"/>
    <property type="match status" value="1"/>
</dbReference>
<sequence>LSREARDLCVSYMPCCFGTRRHLEEWSEKPAEECPAEVTMATRKAMREQAAHVVKDILRMWMQQHAGEQVPEEVFRLCEQAVRSLNNGSFGPDSAAFVHWVHVELLRTEGPPQKHRSEDEWRALFPRYPSSSTDDGYLLCFEPSNVDGIREALQKFGLCVVRVLTASQCEETVIGMFEEVNALRAYYGVVGPPVDPHNAATWQSENWPSKNRYLVKDRALHKQAFANRCNGCIYEVFAAIFRERRLHVSVDNWGIARGARDNPDWAVALRPHWDVSPWRFVEDVQQGLDPGYQGLVALTDQNLETGCHLTLPGCTHFMEQWCAERRQDWVGANQSFKAAEDDPVVPYMQPVPLRRGEMVIWSCGQLHASIGSSSQDMRLVQYIRMYPAPEAGCKVNYEGRDPHGCVRALKRCFETGELTQAAIDSFGLDALGKRLLALESWDAEASTAVLA</sequence>
<name>A0A813DCY0_POLGL</name>
<protein>
    <recommendedName>
        <fullName evidence="3">Phytanoyl-CoA dioxygenase</fullName>
    </recommendedName>
</protein>
<gene>
    <name evidence="1" type="ORF">PGLA1383_LOCUS2402</name>
</gene>
<dbReference type="AlphaFoldDB" id="A0A813DCY0"/>
<feature type="non-terminal residue" evidence="1">
    <location>
        <position position="1"/>
    </location>
</feature>
<dbReference type="SUPFAM" id="SSF51197">
    <property type="entry name" value="Clavaminate synthase-like"/>
    <property type="match status" value="1"/>
</dbReference>
<organism evidence="1 2">
    <name type="scientific">Polarella glacialis</name>
    <name type="common">Dinoflagellate</name>
    <dbReference type="NCBI Taxonomy" id="89957"/>
    <lineage>
        <taxon>Eukaryota</taxon>
        <taxon>Sar</taxon>
        <taxon>Alveolata</taxon>
        <taxon>Dinophyceae</taxon>
        <taxon>Suessiales</taxon>
        <taxon>Suessiaceae</taxon>
        <taxon>Polarella</taxon>
    </lineage>
</organism>
<comment type="caution">
    <text evidence="1">The sequence shown here is derived from an EMBL/GenBank/DDBJ whole genome shotgun (WGS) entry which is preliminary data.</text>
</comment>
<dbReference type="OrthoDB" id="2328924at2759"/>
<dbReference type="OMA" id="FAMRTHP"/>
<dbReference type="Pfam" id="PF05721">
    <property type="entry name" value="PhyH"/>
    <property type="match status" value="1"/>
</dbReference>
<evidence type="ECO:0000313" key="1">
    <source>
        <dbReference type="EMBL" id="CAE8583436.1"/>
    </source>
</evidence>
<evidence type="ECO:0000313" key="2">
    <source>
        <dbReference type="Proteomes" id="UP000654075"/>
    </source>
</evidence>
<evidence type="ECO:0008006" key="3">
    <source>
        <dbReference type="Google" id="ProtNLM"/>
    </source>
</evidence>
<keyword evidence="2" id="KW-1185">Reference proteome</keyword>
<proteinExistence type="predicted"/>